<proteinExistence type="predicted"/>
<evidence type="ECO:0000313" key="1">
    <source>
        <dbReference type="EMBL" id="KAF0807642.1"/>
    </source>
</evidence>
<reference evidence="1 2" key="1">
    <citation type="submission" date="2012-09" db="EMBL/GenBank/DDBJ databases">
        <title>Genome Sequence of alkane-degrading Bacterium Alcanivorax sp. 6-D-6.</title>
        <authorList>
            <person name="Lai Q."/>
            <person name="Shao Z."/>
        </authorList>
    </citation>
    <scope>NUCLEOTIDE SEQUENCE [LARGE SCALE GENOMIC DNA]</scope>
    <source>
        <strain evidence="1 2">6-D-6</strain>
    </source>
</reference>
<keyword evidence="2" id="KW-1185">Reference proteome</keyword>
<dbReference type="EMBL" id="AQPF01000003">
    <property type="protein sequence ID" value="KAF0807642.1"/>
    <property type="molecule type" value="Genomic_DNA"/>
</dbReference>
<sequence length="444" mass="49686">MSRLFSDTELEDIARPPEAHAIEALRRGDLAEARLHLEEMARGHAGLDALSCHALARKAGKLRQDFGEQRALEALHKIGTQLMASWIEQWRRGDAQGAIHDLIAVFRYQIGAELIPVKEEHDAVTLELAPCGSGGRLDRQGLPERHPQAYGDWSDGVNSLCQACKANQAALNEALGEPVWTTQKGAEGHCTLRFSKGSQSGKTLFPGEQAVTVTQTRTRRAEHKLDQGDTDIEALLDGQRKEWMPWHDFGVVWLAHFYAVALELGGADYLDEMLAQTYEPAFVAGFPHYASLDDEALAREIARTWNYHCADFRLSEEDDRFVFTLDPCGSGGRLFRGTVWRDMFRYGRPLSPIMSKPHRINFLREDAPTYCTHCAASNRAQLSRLSDPKVPIFFVIDGHAQQRPGMPCRTYVYKRDAPRTNVDPALLRQISLAPPSPKTTRSSS</sequence>
<name>A0ABQ6YCV1_9GAMM</name>
<organism evidence="1 2">
    <name type="scientific">Alcanivorax xiamenensis</name>
    <dbReference type="NCBI Taxonomy" id="1177156"/>
    <lineage>
        <taxon>Bacteria</taxon>
        <taxon>Pseudomonadati</taxon>
        <taxon>Pseudomonadota</taxon>
        <taxon>Gammaproteobacteria</taxon>
        <taxon>Oceanospirillales</taxon>
        <taxon>Alcanivoracaceae</taxon>
        <taxon>Alcanivorax</taxon>
    </lineage>
</organism>
<evidence type="ECO:0000313" key="2">
    <source>
        <dbReference type="Proteomes" id="UP000771797"/>
    </source>
</evidence>
<comment type="caution">
    <text evidence="1">The sequence shown here is derived from an EMBL/GenBank/DDBJ whole genome shotgun (WGS) entry which is preliminary data.</text>
</comment>
<gene>
    <name evidence="1" type="ORF">A6D6_00639</name>
</gene>
<protein>
    <submittedName>
        <fullName evidence="1">Uncharacterized protein</fullName>
    </submittedName>
</protein>
<dbReference type="Proteomes" id="UP000771797">
    <property type="component" value="Unassembled WGS sequence"/>
</dbReference>
<dbReference type="RefSeq" id="WP_159659910.1">
    <property type="nucleotide sequence ID" value="NZ_AQPF01000003.1"/>
</dbReference>
<accession>A0ABQ6YCV1</accession>